<comment type="caution">
    <text evidence="1">The sequence shown here is derived from an EMBL/GenBank/DDBJ whole genome shotgun (WGS) entry which is preliminary data.</text>
</comment>
<evidence type="ECO:0000313" key="1">
    <source>
        <dbReference type="EMBL" id="TKR28398.1"/>
    </source>
</evidence>
<organism evidence="1 2">
    <name type="scientific">Natronomonas salsuginis</name>
    <dbReference type="NCBI Taxonomy" id="2217661"/>
    <lineage>
        <taxon>Archaea</taxon>
        <taxon>Methanobacteriati</taxon>
        <taxon>Methanobacteriota</taxon>
        <taxon>Stenosarchaea group</taxon>
        <taxon>Halobacteria</taxon>
        <taxon>Halobacteriales</taxon>
        <taxon>Natronomonadaceae</taxon>
        <taxon>Natronomonas</taxon>
    </lineage>
</organism>
<dbReference type="AlphaFoldDB" id="A0A4U5JJX7"/>
<dbReference type="RefSeq" id="WP_137275698.1">
    <property type="nucleotide sequence ID" value="NZ_QKNX01000001.1"/>
</dbReference>
<gene>
    <name evidence="1" type="ORF">DM868_02230</name>
</gene>
<reference evidence="1 2" key="1">
    <citation type="submission" date="2019-04" db="EMBL/GenBank/DDBJ databases">
        <title>Natronomonas sp. F20-122 a newhaloarchaeon isolated from a saline saltern of Isla Bacuta, Huelva, Spain.</title>
        <authorList>
            <person name="Duran-Viseras A."/>
            <person name="Sanchez-Porro C."/>
            <person name="Ventosa A."/>
        </authorList>
    </citation>
    <scope>NUCLEOTIDE SEQUENCE [LARGE SCALE GENOMIC DNA]</scope>
    <source>
        <strain evidence="1 2">F20-122</strain>
    </source>
</reference>
<protein>
    <submittedName>
        <fullName evidence="1">Acc operon protein</fullName>
    </submittedName>
</protein>
<keyword evidence="2" id="KW-1185">Reference proteome</keyword>
<sequence length="78" mass="8507">MHLDIPDDADEAEAAAITAVFRTLAAEAEAAVSQGSTEPPRDRWGFTGRIEALQSRRVRAPIDAPRDDWAAAGRTDRF</sequence>
<proteinExistence type="predicted"/>
<dbReference type="InterPro" id="IPR058335">
    <property type="entry name" value="PccX"/>
</dbReference>
<evidence type="ECO:0000313" key="2">
    <source>
        <dbReference type="Proteomes" id="UP000308037"/>
    </source>
</evidence>
<dbReference type="EMBL" id="QKNX01000001">
    <property type="protein sequence ID" value="TKR28398.1"/>
    <property type="molecule type" value="Genomic_DNA"/>
</dbReference>
<dbReference type="Proteomes" id="UP000308037">
    <property type="component" value="Unassembled WGS sequence"/>
</dbReference>
<name>A0A4U5JJX7_9EURY</name>
<accession>A0A4U5JJX7</accession>
<dbReference type="OrthoDB" id="214756at2157"/>
<dbReference type="Pfam" id="PF26062">
    <property type="entry name" value="DUF8022"/>
    <property type="match status" value="1"/>
</dbReference>